<comment type="caution">
    <text evidence="1">The sequence shown here is derived from an EMBL/GenBank/DDBJ whole genome shotgun (WGS) entry which is preliminary data.</text>
</comment>
<evidence type="ECO:0000313" key="2">
    <source>
        <dbReference type="Proteomes" id="UP000315295"/>
    </source>
</evidence>
<dbReference type="EMBL" id="VIEB01000381">
    <property type="protein sequence ID" value="TQD92878.1"/>
    <property type="molecule type" value="Genomic_DNA"/>
</dbReference>
<proteinExistence type="predicted"/>
<reference evidence="1 2" key="1">
    <citation type="journal article" date="2019" name="G3 (Bethesda)">
        <title>Sequencing of a Wild Apple (Malus baccata) Genome Unravels the Differences Between Cultivated and Wild Apple Species Regarding Disease Resistance and Cold Tolerance.</title>
        <authorList>
            <person name="Chen X."/>
        </authorList>
    </citation>
    <scope>NUCLEOTIDE SEQUENCE [LARGE SCALE GENOMIC DNA]</scope>
    <source>
        <strain evidence="2">cv. Shandingzi</strain>
        <tissue evidence="1">Leaves</tissue>
    </source>
</reference>
<sequence length="62" mass="6736">MAGHPSRASDWARPWGRRPTCCSLEKASGGLCVSDEFLCGRRIEDGCDFEEEGGGGFGERNE</sequence>
<dbReference type="AlphaFoldDB" id="A0A540M2F3"/>
<evidence type="ECO:0000313" key="1">
    <source>
        <dbReference type="EMBL" id="TQD92878.1"/>
    </source>
</evidence>
<dbReference type="Proteomes" id="UP000315295">
    <property type="component" value="Unassembled WGS sequence"/>
</dbReference>
<name>A0A540M2F3_MALBA</name>
<organism evidence="1 2">
    <name type="scientific">Malus baccata</name>
    <name type="common">Siberian crab apple</name>
    <name type="synonym">Pyrus baccata</name>
    <dbReference type="NCBI Taxonomy" id="106549"/>
    <lineage>
        <taxon>Eukaryota</taxon>
        <taxon>Viridiplantae</taxon>
        <taxon>Streptophyta</taxon>
        <taxon>Embryophyta</taxon>
        <taxon>Tracheophyta</taxon>
        <taxon>Spermatophyta</taxon>
        <taxon>Magnoliopsida</taxon>
        <taxon>eudicotyledons</taxon>
        <taxon>Gunneridae</taxon>
        <taxon>Pentapetalae</taxon>
        <taxon>rosids</taxon>
        <taxon>fabids</taxon>
        <taxon>Rosales</taxon>
        <taxon>Rosaceae</taxon>
        <taxon>Amygdaloideae</taxon>
        <taxon>Maleae</taxon>
        <taxon>Malus</taxon>
    </lineage>
</organism>
<keyword evidence="2" id="KW-1185">Reference proteome</keyword>
<protein>
    <submittedName>
        <fullName evidence="1">Uncharacterized protein</fullName>
    </submittedName>
</protein>
<gene>
    <name evidence="1" type="ORF">C1H46_021511</name>
</gene>
<accession>A0A540M2F3</accession>